<dbReference type="SUPFAM" id="SSF48264">
    <property type="entry name" value="Cytochrome P450"/>
    <property type="match status" value="1"/>
</dbReference>
<name>A0AAP0KQA4_9MAGN</name>
<dbReference type="GO" id="GO:0016705">
    <property type="term" value="F:oxidoreductase activity, acting on paired donors, with incorporation or reduction of molecular oxygen"/>
    <property type="evidence" value="ECO:0007669"/>
    <property type="project" value="InterPro"/>
</dbReference>
<sequence length="186" mass="21391">MGVTKSARESEKQSRRCLITQHKDREIKEKIQITEDSQRAGLTLIFTDCPLGWPIVGNLFQVAFSGKQFFQYIRHLQPLYGPIFTLKMGSRTLKIVARAQLAHQALIQNGETFANRPAEHPTRSIFSCNKFTVNSALYGATWPSLPRNMVQNMLCPGRIKEFFELRNSGMDRLIDRIRLESRVQYS</sequence>
<dbReference type="GO" id="GO:0004497">
    <property type="term" value="F:monooxygenase activity"/>
    <property type="evidence" value="ECO:0007669"/>
    <property type="project" value="InterPro"/>
</dbReference>
<protein>
    <submittedName>
        <fullName evidence="1">Uncharacterized protein</fullName>
    </submittedName>
</protein>
<dbReference type="Proteomes" id="UP001419268">
    <property type="component" value="Unassembled WGS sequence"/>
</dbReference>
<dbReference type="PANTHER" id="PTHR24299:SF14">
    <property type="entry name" value="OS10G0514300 PROTEIN"/>
    <property type="match status" value="1"/>
</dbReference>
<dbReference type="PANTHER" id="PTHR24299">
    <property type="entry name" value="CYTOCHROME P450 FAMILY 1"/>
    <property type="match status" value="1"/>
</dbReference>
<dbReference type="AlphaFoldDB" id="A0AAP0KQA4"/>
<keyword evidence="2" id="KW-1185">Reference proteome</keyword>
<dbReference type="InterPro" id="IPR002401">
    <property type="entry name" value="Cyt_P450_E_grp-I"/>
</dbReference>
<evidence type="ECO:0000313" key="1">
    <source>
        <dbReference type="EMBL" id="KAK9156676.1"/>
    </source>
</evidence>
<gene>
    <name evidence="1" type="ORF">Scep_003250</name>
</gene>
<dbReference type="InterPro" id="IPR036396">
    <property type="entry name" value="Cyt_P450_sf"/>
</dbReference>
<dbReference type="EMBL" id="JBBNAG010000002">
    <property type="protein sequence ID" value="KAK9156676.1"/>
    <property type="molecule type" value="Genomic_DNA"/>
</dbReference>
<comment type="caution">
    <text evidence="1">The sequence shown here is derived from an EMBL/GenBank/DDBJ whole genome shotgun (WGS) entry which is preliminary data.</text>
</comment>
<evidence type="ECO:0000313" key="2">
    <source>
        <dbReference type="Proteomes" id="UP001419268"/>
    </source>
</evidence>
<dbReference type="GO" id="GO:0020037">
    <property type="term" value="F:heme binding"/>
    <property type="evidence" value="ECO:0007669"/>
    <property type="project" value="InterPro"/>
</dbReference>
<proteinExistence type="predicted"/>
<accession>A0AAP0KQA4</accession>
<dbReference type="Pfam" id="PF00067">
    <property type="entry name" value="p450"/>
    <property type="match status" value="1"/>
</dbReference>
<dbReference type="PRINTS" id="PR00463">
    <property type="entry name" value="EP450I"/>
</dbReference>
<dbReference type="Gene3D" id="1.10.630.10">
    <property type="entry name" value="Cytochrome P450"/>
    <property type="match status" value="1"/>
</dbReference>
<dbReference type="GO" id="GO:0005506">
    <property type="term" value="F:iron ion binding"/>
    <property type="evidence" value="ECO:0007669"/>
    <property type="project" value="InterPro"/>
</dbReference>
<dbReference type="InterPro" id="IPR001128">
    <property type="entry name" value="Cyt_P450"/>
</dbReference>
<organism evidence="1 2">
    <name type="scientific">Stephania cephalantha</name>
    <dbReference type="NCBI Taxonomy" id="152367"/>
    <lineage>
        <taxon>Eukaryota</taxon>
        <taxon>Viridiplantae</taxon>
        <taxon>Streptophyta</taxon>
        <taxon>Embryophyta</taxon>
        <taxon>Tracheophyta</taxon>
        <taxon>Spermatophyta</taxon>
        <taxon>Magnoliopsida</taxon>
        <taxon>Ranunculales</taxon>
        <taxon>Menispermaceae</taxon>
        <taxon>Menispermoideae</taxon>
        <taxon>Cissampelideae</taxon>
        <taxon>Stephania</taxon>
    </lineage>
</organism>
<dbReference type="GO" id="GO:0044550">
    <property type="term" value="P:secondary metabolite biosynthetic process"/>
    <property type="evidence" value="ECO:0007669"/>
    <property type="project" value="UniProtKB-ARBA"/>
</dbReference>
<reference evidence="1 2" key="1">
    <citation type="submission" date="2024-01" db="EMBL/GenBank/DDBJ databases">
        <title>Genome assemblies of Stephania.</title>
        <authorList>
            <person name="Yang L."/>
        </authorList>
    </citation>
    <scope>NUCLEOTIDE SEQUENCE [LARGE SCALE GENOMIC DNA]</scope>
    <source>
        <strain evidence="1">JXDWG</strain>
        <tissue evidence="1">Leaf</tissue>
    </source>
</reference>